<feature type="transmembrane region" description="Helical" evidence="9">
    <location>
        <begin position="574"/>
        <end position="599"/>
    </location>
</feature>
<dbReference type="PROSITE" id="PS50088">
    <property type="entry name" value="ANK_REPEAT"/>
    <property type="match status" value="2"/>
</dbReference>
<keyword evidence="12" id="KW-1185">Reference proteome</keyword>
<feature type="transmembrane region" description="Helical" evidence="9">
    <location>
        <begin position="605"/>
        <end position="624"/>
    </location>
</feature>
<evidence type="ECO:0000259" key="10">
    <source>
        <dbReference type="Pfam" id="PF13962"/>
    </source>
</evidence>
<dbReference type="PANTHER" id="PTHR24186:SF50">
    <property type="entry name" value="ANKYRIN REPEAT-CONTAINING PROTEIN ITN1-LIKE ISOFORM X1"/>
    <property type="match status" value="1"/>
</dbReference>
<dbReference type="Gene3D" id="1.25.40.20">
    <property type="entry name" value="Ankyrin repeat-containing domain"/>
    <property type="match status" value="1"/>
</dbReference>
<dbReference type="AlphaFoldDB" id="A0AAQ3X226"/>
<evidence type="ECO:0000313" key="11">
    <source>
        <dbReference type="EMBL" id="WVZ82101.1"/>
    </source>
</evidence>
<evidence type="ECO:0000256" key="8">
    <source>
        <dbReference type="SAM" id="MobiDB-lite"/>
    </source>
</evidence>
<gene>
    <name evidence="11" type="ORF">U9M48_029403</name>
</gene>
<dbReference type="InterPro" id="IPR026961">
    <property type="entry name" value="PGG_dom"/>
</dbReference>
<feature type="transmembrane region" description="Helical" evidence="9">
    <location>
        <begin position="536"/>
        <end position="562"/>
    </location>
</feature>
<evidence type="ECO:0000256" key="9">
    <source>
        <dbReference type="SAM" id="Phobius"/>
    </source>
</evidence>
<dbReference type="InterPro" id="IPR036770">
    <property type="entry name" value="Ankyrin_rpt-contain_sf"/>
</dbReference>
<dbReference type="Pfam" id="PF13962">
    <property type="entry name" value="PGG"/>
    <property type="match status" value="1"/>
</dbReference>
<dbReference type="Pfam" id="PF12796">
    <property type="entry name" value="Ank_2"/>
    <property type="match status" value="1"/>
</dbReference>
<evidence type="ECO:0000256" key="4">
    <source>
        <dbReference type="ARBA" id="ARBA00022989"/>
    </source>
</evidence>
<evidence type="ECO:0000256" key="7">
    <source>
        <dbReference type="PROSITE-ProRule" id="PRU00023"/>
    </source>
</evidence>
<accession>A0AAQ3X226</accession>
<feature type="region of interest" description="Disordered" evidence="8">
    <location>
        <begin position="1"/>
        <end position="20"/>
    </location>
</feature>
<feature type="repeat" description="ANK" evidence="7">
    <location>
        <begin position="375"/>
        <end position="408"/>
    </location>
</feature>
<sequence length="686" mass="75421">MANNAELDYENQLLEGPDGPDPAVVPIHPSLYAPSSCRNCGQREENGTVWPLPGGGHALLLQVEMVAPRELILEGRSCVTCVGEVYYITRHLRDEALAGSGGDTPFHHAARTGNLRMVYYLIKFLLDLEGAAHGVRIRALKKAVRRRNDRDETALHTAVGAGDNAIVELLMWAHPELGQMTCLDISPIYQAVSLGREDIAEAMRDISQNFATALSYSGPNGQNALHAAVLQKGDMTRMILGWNNLLAEGKDENGSTPLHFAVSMGDPRPLLIICWYPIRRLGEAVSSVTQILGADPSLAYERDKEGLFPVHVAAMTNKKYSIGILLNRCPGCLGLRDNQGRTFLHVAVQRKAGSVVQYVCRTPEFAPILNVQDNNGNTALHLAVNAQDLSILSHLLRNREVLLNLKNNESQTALDLAKSRIREGFYFAGALVTITDRDEVMFLQNPDKVIYRTLVRVGAQHGCFRWSKLTATPAGLVETEKRKEDDLESAKMGDSSRTLGIGSVLIASVSFTAAVARPPGGSGADNNTTARSSANWHFDAFMVADALAFIFASAATIGLMYSGMAMVKLGFRRVHFNFCLFLLWTAVKCFVAAFALGVYMVLAPVAPPATAITIFAFCSLVVISRYVQDLYIRRFLAGVLCARKGFWTWLKLTVPNILLLLLFEFWPFAVIFLWAAPSTRKHVWLH</sequence>
<keyword evidence="5 7" id="KW-0040">ANK repeat</keyword>
<dbReference type="Pfam" id="PF13857">
    <property type="entry name" value="Ank_5"/>
    <property type="match status" value="1"/>
</dbReference>
<name>A0AAQ3X226_PASNO</name>
<keyword evidence="3" id="KW-0677">Repeat</keyword>
<dbReference type="PANTHER" id="PTHR24186">
    <property type="entry name" value="PROTEIN PHOSPHATASE 1 REGULATORY SUBUNIT"/>
    <property type="match status" value="1"/>
</dbReference>
<comment type="subcellular location">
    <subcellularLocation>
        <location evidence="1">Membrane</location>
        <topology evidence="1">Multi-pass membrane protein</topology>
    </subcellularLocation>
</comment>
<evidence type="ECO:0000256" key="6">
    <source>
        <dbReference type="ARBA" id="ARBA00023136"/>
    </source>
</evidence>
<evidence type="ECO:0000313" key="12">
    <source>
        <dbReference type="Proteomes" id="UP001341281"/>
    </source>
</evidence>
<keyword evidence="2 9" id="KW-0812">Transmembrane</keyword>
<proteinExistence type="predicted"/>
<reference evidence="11 12" key="1">
    <citation type="submission" date="2024-02" db="EMBL/GenBank/DDBJ databases">
        <title>High-quality chromosome-scale genome assembly of Pensacola bahiagrass (Paspalum notatum Flugge var. saurae).</title>
        <authorList>
            <person name="Vega J.M."/>
            <person name="Podio M."/>
            <person name="Orjuela J."/>
            <person name="Siena L.A."/>
            <person name="Pessino S.C."/>
            <person name="Combes M.C."/>
            <person name="Mariac C."/>
            <person name="Albertini E."/>
            <person name="Pupilli F."/>
            <person name="Ortiz J.P.A."/>
            <person name="Leblanc O."/>
        </authorList>
    </citation>
    <scope>NUCLEOTIDE SEQUENCE [LARGE SCALE GENOMIC DNA]</scope>
    <source>
        <strain evidence="11">R1</strain>
        <tissue evidence="11">Leaf</tissue>
    </source>
</reference>
<organism evidence="11 12">
    <name type="scientific">Paspalum notatum var. saurae</name>
    <dbReference type="NCBI Taxonomy" id="547442"/>
    <lineage>
        <taxon>Eukaryota</taxon>
        <taxon>Viridiplantae</taxon>
        <taxon>Streptophyta</taxon>
        <taxon>Embryophyta</taxon>
        <taxon>Tracheophyta</taxon>
        <taxon>Spermatophyta</taxon>
        <taxon>Magnoliopsida</taxon>
        <taxon>Liliopsida</taxon>
        <taxon>Poales</taxon>
        <taxon>Poaceae</taxon>
        <taxon>PACMAD clade</taxon>
        <taxon>Panicoideae</taxon>
        <taxon>Andropogonodae</taxon>
        <taxon>Paspaleae</taxon>
        <taxon>Paspalinae</taxon>
        <taxon>Paspalum</taxon>
    </lineage>
</organism>
<feature type="transmembrane region" description="Helical" evidence="9">
    <location>
        <begin position="656"/>
        <end position="676"/>
    </location>
</feature>
<feature type="domain" description="PGG" evidence="10">
    <location>
        <begin position="492"/>
        <end position="601"/>
    </location>
</feature>
<evidence type="ECO:0000256" key="3">
    <source>
        <dbReference type="ARBA" id="ARBA00022737"/>
    </source>
</evidence>
<evidence type="ECO:0000256" key="2">
    <source>
        <dbReference type="ARBA" id="ARBA00022692"/>
    </source>
</evidence>
<dbReference type="SUPFAM" id="SSF48403">
    <property type="entry name" value="Ankyrin repeat"/>
    <property type="match status" value="1"/>
</dbReference>
<keyword evidence="4 9" id="KW-1133">Transmembrane helix</keyword>
<dbReference type="SMART" id="SM00248">
    <property type="entry name" value="ANK"/>
    <property type="match status" value="6"/>
</dbReference>
<feature type="repeat" description="ANK" evidence="7">
    <location>
        <begin position="101"/>
        <end position="133"/>
    </location>
</feature>
<protein>
    <recommendedName>
        <fullName evidence="10">PGG domain-containing protein</fullName>
    </recommendedName>
</protein>
<dbReference type="GO" id="GO:0005886">
    <property type="term" value="C:plasma membrane"/>
    <property type="evidence" value="ECO:0007669"/>
    <property type="project" value="TreeGrafter"/>
</dbReference>
<evidence type="ECO:0000256" key="1">
    <source>
        <dbReference type="ARBA" id="ARBA00004141"/>
    </source>
</evidence>
<dbReference type="EMBL" id="CP144750">
    <property type="protein sequence ID" value="WVZ82101.1"/>
    <property type="molecule type" value="Genomic_DNA"/>
</dbReference>
<dbReference type="Proteomes" id="UP001341281">
    <property type="component" value="Chromosome 06"/>
</dbReference>
<evidence type="ECO:0000256" key="5">
    <source>
        <dbReference type="ARBA" id="ARBA00023043"/>
    </source>
</evidence>
<dbReference type="PROSITE" id="PS50297">
    <property type="entry name" value="ANK_REP_REGION"/>
    <property type="match status" value="2"/>
</dbReference>
<keyword evidence="6 9" id="KW-0472">Membrane</keyword>
<dbReference type="InterPro" id="IPR002110">
    <property type="entry name" value="Ankyrin_rpt"/>
</dbReference>